<reference evidence="6 7" key="1">
    <citation type="submission" date="2024-12" db="EMBL/GenBank/DDBJ databases">
        <title>The unique morphological basis and parallel evolutionary history of personate flowers in Penstemon.</title>
        <authorList>
            <person name="Depatie T.H."/>
            <person name="Wessinger C.A."/>
        </authorList>
    </citation>
    <scope>NUCLEOTIDE SEQUENCE [LARGE SCALE GENOMIC DNA]</scope>
    <source>
        <strain evidence="6">WTNN_2</strain>
        <tissue evidence="6">Leaf</tissue>
    </source>
</reference>
<proteinExistence type="predicted"/>
<keyword evidence="7" id="KW-1185">Reference proteome</keyword>
<dbReference type="AlphaFoldDB" id="A0ABD3UPA0"/>
<dbReference type="InterPro" id="IPR012677">
    <property type="entry name" value="Nucleotide-bd_a/b_plait_sf"/>
</dbReference>
<dbReference type="Pfam" id="PF00076">
    <property type="entry name" value="RRM_1"/>
    <property type="match status" value="1"/>
</dbReference>
<feature type="compositionally biased region" description="Basic and acidic residues" evidence="4">
    <location>
        <begin position="315"/>
        <end position="331"/>
    </location>
</feature>
<dbReference type="InterPro" id="IPR000504">
    <property type="entry name" value="RRM_dom"/>
</dbReference>
<feature type="compositionally biased region" description="Basic and acidic residues" evidence="4">
    <location>
        <begin position="218"/>
        <end position="228"/>
    </location>
</feature>
<dbReference type="PANTHER" id="PTHR13952:SF9">
    <property type="entry name" value="SERINE_ARGININE REPETITIVE MATRIX PROTEIN 1-LIKE"/>
    <property type="match status" value="1"/>
</dbReference>
<keyword evidence="3" id="KW-0694">RNA-binding</keyword>
<dbReference type="GO" id="GO:0003723">
    <property type="term" value="F:RNA binding"/>
    <property type="evidence" value="ECO:0007669"/>
    <property type="project" value="UniProtKB-UniRule"/>
</dbReference>
<gene>
    <name evidence="6" type="ORF">ACJIZ3_013092</name>
</gene>
<protein>
    <recommendedName>
        <fullName evidence="5">RRM domain-containing protein</fullName>
    </recommendedName>
</protein>
<feature type="region of interest" description="Disordered" evidence="4">
    <location>
        <begin position="188"/>
        <end position="390"/>
    </location>
</feature>
<dbReference type="SMART" id="SM00360">
    <property type="entry name" value="RRM"/>
    <property type="match status" value="1"/>
</dbReference>
<feature type="compositionally biased region" description="Polar residues" evidence="4">
    <location>
        <begin position="260"/>
        <end position="279"/>
    </location>
</feature>
<dbReference type="GO" id="GO:0005634">
    <property type="term" value="C:nucleus"/>
    <property type="evidence" value="ECO:0007669"/>
    <property type="project" value="UniProtKB-SubCell"/>
</dbReference>
<evidence type="ECO:0000313" key="6">
    <source>
        <dbReference type="EMBL" id="KAL3851210.1"/>
    </source>
</evidence>
<dbReference type="PROSITE" id="PS50102">
    <property type="entry name" value="RRM"/>
    <property type="match status" value="1"/>
</dbReference>
<dbReference type="InterPro" id="IPR051183">
    <property type="entry name" value="U1_U11-U12_snRNP_70-35kDa"/>
</dbReference>
<feature type="compositionally biased region" description="Basic and acidic residues" evidence="4">
    <location>
        <begin position="466"/>
        <end position="479"/>
    </location>
</feature>
<feature type="domain" description="RRM" evidence="5">
    <location>
        <begin position="768"/>
        <end position="846"/>
    </location>
</feature>
<accession>A0ABD3UPA0</accession>
<evidence type="ECO:0000256" key="3">
    <source>
        <dbReference type="PROSITE-ProRule" id="PRU00176"/>
    </source>
</evidence>
<feature type="compositionally biased region" description="Basic and acidic residues" evidence="4">
    <location>
        <begin position="195"/>
        <end position="208"/>
    </location>
</feature>
<feature type="compositionally biased region" description="Basic and acidic residues" evidence="4">
    <location>
        <begin position="505"/>
        <end position="515"/>
    </location>
</feature>
<feature type="compositionally biased region" description="Basic and acidic residues" evidence="4">
    <location>
        <begin position="526"/>
        <end position="559"/>
    </location>
</feature>
<dbReference type="SUPFAM" id="SSF54928">
    <property type="entry name" value="RNA-binding domain, RBD"/>
    <property type="match status" value="1"/>
</dbReference>
<feature type="compositionally biased region" description="Polar residues" evidence="4">
    <location>
        <begin position="597"/>
        <end position="623"/>
    </location>
</feature>
<dbReference type="InterPro" id="IPR035979">
    <property type="entry name" value="RBD_domain_sf"/>
</dbReference>
<feature type="compositionally biased region" description="Polar residues" evidence="4">
    <location>
        <begin position="304"/>
        <end position="314"/>
    </location>
</feature>
<organism evidence="6 7">
    <name type="scientific">Penstemon smallii</name>
    <dbReference type="NCBI Taxonomy" id="265156"/>
    <lineage>
        <taxon>Eukaryota</taxon>
        <taxon>Viridiplantae</taxon>
        <taxon>Streptophyta</taxon>
        <taxon>Embryophyta</taxon>
        <taxon>Tracheophyta</taxon>
        <taxon>Spermatophyta</taxon>
        <taxon>Magnoliopsida</taxon>
        <taxon>eudicotyledons</taxon>
        <taxon>Gunneridae</taxon>
        <taxon>Pentapetalae</taxon>
        <taxon>asterids</taxon>
        <taxon>lamiids</taxon>
        <taxon>Lamiales</taxon>
        <taxon>Plantaginaceae</taxon>
        <taxon>Cheloneae</taxon>
        <taxon>Penstemon</taxon>
    </lineage>
</organism>
<feature type="compositionally biased region" description="Basic residues" evidence="4">
    <location>
        <begin position="726"/>
        <end position="752"/>
    </location>
</feature>
<evidence type="ECO:0000256" key="4">
    <source>
        <dbReference type="SAM" id="MobiDB-lite"/>
    </source>
</evidence>
<feature type="compositionally biased region" description="Basic and acidic residues" evidence="4">
    <location>
        <begin position="584"/>
        <end position="593"/>
    </location>
</feature>
<feature type="region of interest" description="Disordered" evidence="4">
    <location>
        <begin position="402"/>
        <end position="766"/>
    </location>
</feature>
<sequence length="847" mass="96697">MDVSSPDNGFDDINDFLKDDDATFPDDLDLDFIVDKDIAQDCVYGDLAVNDKFHLDLSKQEKQEPSSLSSSFRYYDNLESPQNIYSSVQSGFQNDTLGDKETVADPGKLQVQSNENIHNEDSETLCDSYFHDSIFQMDSSPILQEIQNDDSALPHELVSMQDTNFHDILDKSTSPAHNEIVEHSYIEAVQNEPTQSEREEVPGQETEKLSFSPGSWSRDPETKRENINESRNSPCGYKEFEPSVIDQENHERSPELYKSPYTNGETLSSPTMFSISYQSPDIHELPGSLPEHQIIPNSARLLKQTPSPTECNQENESHSPKSQEVCPRHEVLVQSSCSPKSCKQKHVSSERSNSWCRSKSPCARNNIKGSPNAVPQHQSLKSKKSSASQECMIQQPTFSRSCMQKHEQAKMPNCRRSRSRSPYNRSCHNKSFESPRLPSSFKSSEEKTNESYRTTKRNISRSRSPCTRECHKKSPDKTSSKQLSQKKMIYNLQDPAHLSSSSRSDNQKSESDYKSKYNRLHARSSCRGDFHKRSLHEDPSTGRSLDSEKLSALQDDHDVSSSSRLRKMKSVSIETCKQKRSRSKSPDIEDCNKKSTRTAPTVKSSNRYKASITEESLQLPSSSKLRKQITESPERSNLGRKFGSNDSVRHKQHSISPRTSRQKRAEIHVPALPRRPYTHHNHRIRGRSISPSHTRQKDFSSGYMGDICNRHQSRSPNRRGNGMKYPRGRRSSRHRSPPPGHYRLHSRSRRTHWSPPQDRSTGLGKPGRDLFIAGFNFITTERDLERKFSRFGRVRDVRIVRDKRSGESRGFGFLTLERDEEADAAIRALDKTEWGGRIVLVEKTKSH</sequence>
<evidence type="ECO:0000256" key="2">
    <source>
        <dbReference type="ARBA" id="ARBA00023242"/>
    </source>
</evidence>
<dbReference type="PANTHER" id="PTHR13952">
    <property type="entry name" value="U1 SMALL NUCLEAR RIBONUCLEOPROTEIN 70 KD"/>
    <property type="match status" value="1"/>
</dbReference>
<keyword evidence="2" id="KW-0539">Nucleus</keyword>
<dbReference type="EMBL" id="JBJXBP010000001">
    <property type="protein sequence ID" value="KAL3851210.1"/>
    <property type="molecule type" value="Genomic_DNA"/>
</dbReference>
<feature type="compositionally biased region" description="Polar residues" evidence="4">
    <location>
        <begin position="367"/>
        <end position="378"/>
    </location>
</feature>
<name>A0ABD3UPA0_9LAMI</name>
<evidence type="ECO:0000313" key="7">
    <source>
        <dbReference type="Proteomes" id="UP001634393"/>
    </source>
</evidence>
<dbReference type="Proteomes" id="UP001634393">
    <property type="component" value="Unassembled WGS sequence"/>
</dbReference>
<comment type="subcellular location">
    <subcellularLocation>
        <location evidence="1">Nucleus</location>
    </subcellularLocation>
</comment>
<comment type="caution">
    <text evidence="6">The sequence shown here is derived from an EMBL/GenBank/DDBJ whole genome shotgun (WGS) entry which is preliminary data.</text>
</comment>
<evidence type="ECO:0000259" key="5">
    <source>
        <dbReference type="PROSITE" id="PS50102"/>
    </source>
</evidence>
<evidence type="ECO:0000256" key="1">
    <source>
        <dbReference type="ARBA" id="ARBA00004123"/>
    </source>
</evidence>
<dbReference type="Gene3D" id="3.30.70.330">
    <property type="match status" value="1"/>
</dbReference>
<feature type="compositionally biased region" description="Basic residues" evidence="4">
    <location>
        <begin position="676"/>
        <end position="686"/>
    </location>
</feature>